<dbReference type="Gene3D" id="3.40.50.620">
    <property type="entry name" value="HUPs"/>
    <property type="match status" value="1"/>
</dbReference>
<evidence type="ECO:0000313" key="2">
    <source>
        <dbReference type="Proteomes" id="UP000093352"/>
    </source>
</evidence>
<dbReference type="InterPro" id="IPR014729">
    <property type="entry name" value="Rossmann-like_a/b/a_fold"/>
</dbReference>
<sequence>MRYIAMCSCGKDSLAMVLKLIETNTPLTEVLFYDTGMEFDVIYKNWNKLVKICNDKQIKTTLLKSPIPFEEKAFDIPVKARDGTIHKGYSWCGGRCRWGTTDKLRAMDKYCESEPTICYVGIAADEKKRIERPRKPYKKLPLAEWGMTEQDCLEYCRNNGWNWEEYGVDLYDILDRVSCWCCRNKNKKELRNIFNYLPRYWGKLRDFQSKTKLPMKRYYKNKIEYGSVFELEIEFRKEVENERN</sequence>
<accession>A0A1C0AG71</accession>
<dbReference type="AlphaFoldDB" id="A0A1C0AG71"/>
<dbReference type="EMBL" id="MBEW02000007">
    <property type="protein sequence ID" value="RDY21406.1"/>
    <property type="molecule type" value="Genomic_DNA"/>
</dbReference>
<protein>
    <submittedName>
        <fullName evidence="1">Phosphoadenosine phosphosulfate reductase</fullName>
    </submittedName>
</protein>
<dbReference type="RefSeq" id="WP_068913653.1">
    <property type="nucleotide sequence ID" value="NZ_MBEW02000007.1"/>
</dbReference>
<dbReference type="Proteomes" id="UP000093352">
    <property type="component" value="Unassembled WGS sequence"/>
</dbReference>
<evidence type="ECO:0000313" key="1">
    <source>
        <dbReference type="EMBL" id="RDY21406.1"/>
    </source>
</evidence>
<dbReference type="SUPFAM" id="SSF52402">
    <property type="entry name" value="Adenine nucleotide alpha hydrolases-like"/>
    <property type="match status" value="1"/>
</dbReference>
<reference evidence="1 2" key="1">
    <citation type="journal article" date="2016" name="Genome Announc.">
        <title>Draft Genome Sequence of Criibacterium bergeronii gen. nov., sp. nov., Strain CCRI-22567T, Isolated from a Vaginal Sample from a Woman with Bacterial Vaginosis.</title>
        <authorList>
            <person name="Maheux A.F."/>
            <person name="Berube E."/>
            <person name="Boudreau D.K."/>
            <person name="Raymond F."/>
            <person name="Corbeil J."/>
            <person name="Roy P.H."/>
            <person name="Boissinot M."/>
            <person name="Omar R.F."/>
        </authorList>
    </citation>
    <scope>NUCLEOTIDE SEQUENCE [LARGE SCALE GENOMIC DNA]</scope>
    <source>
        <strain evidence="1 2">CCRI-22567</strain>
    </source>
</reference>
<comment type="caution">
    <text evidence="1">The sequence shown here is derived from an EMBL/GenBank/DDBJ whole genome shotgun (WGS) entry which is preliminary data.</text>
</comment>
<organism evidence="1 2">
    <name type="scientific">Criibacterium bergeronii</name>
    <dbReference type="NCBI Taxonomy" id="1871336"/>
    <lineage>
        <taxon>Bacteria</taxon>
        <taxon>Bacillati</taxon>
        <taxon>Bacillota</taxon>
        <taxon>Clostridia</taxon>
        <taxon>Peptostreptococcales</taxon>
        <taxon>Filifactoraceae</taxon>
        <taxon>Criibacterium</taxon>
    </lineage>
</organism>
<gene>
    <name evidence="1" type="ORF">BBG48_004620</name>
</gene>
<dbReference type="STRING" id="1871336.BBG48_06645"/>
<keyword evidence="2" id="KW-1185">Reference proteome</keyword>
<proteinExistence type="predicted"/>
<name>A0A1C0AG71_9FIRM</name>